<dbReference type="PANTHER" id="PTHR21654">
    <property type="entry name" value="FI21293P1"/>
    <property type="match status" value="1"/>
</dbReference>
<organism evidence="8">
    <name type="scientific">Opuntia streptacantha</name>
    <name type="common">Prickly pear cactus</name>
    <name type="synonym">Opuntia cardona</name>
    <dbReference type="NCBI Taxonomy" id="393608"/>
    <lineage>
        <taxon>Eukaryota</taxon>
        <taxon>Viridiplantae</taxon>
        <taxon>Streptophyta</taxon>
        <taxon>Embryophyta</taxon>
        <taxon>Tracheophyta</taxon>
        <taxon>Spermatophyta</taxon>
        <taxon>Magnoliopsida</taxon>
        <taxon>eudicotyledons</taxon>
        <taxon>Gunneridae</taxon>
        <taxon>Pentapetalae</taxon>
        <taxon>Caryophyllales</taxon>
        <taxon>Cactineae</taxon>
        <taxon>Cactaceae</taxon>
        <taxon>Opuntioideae</taxon>
        <taxon>Opuntia</taxon>
    </lineage>
</organism>
<evidence type="ECO:0000256" key="5">
    <source>
        <dbReference type="ARBA" id="ARBA00023242"/>
    </source>
</evidence>
<dbReference type="GO" id="GO:0006355">
    <property type="term" value="P:regulation of DNA-templated transcription"/>
    <property type="evidence" value="ECO:0007669"/>
    <property type="project" value="UniProtKB-ARBA"/>
</dbReference>
<evidence type="ECO:0000256" key="1">
    <source>
        <dbReference type="ARBA" id="ARBA00004123"/>
    </source>
</evidence>
<evidence type="ECO:0000256" key="6">
    <source>
        <dbReference type="SAM" id="MobiDB-lite"/>
    </source>
</evidence>
<evidence type="ECO:0000256" key="3">
    <source>
        <dbReference type="ARBA" id="ARBA00023125"/>
    </source>
</evidence>
<dbReference type="Pfam" id="PF13837">
    <property type="entry name" value="Myb_DNA-bind_4"/>
    <property type="match status" value="1"/>
</dbReference>
<reference evidence="8" key="2">
    <citation type="submission" date="2020-07" db="EMBL/GenBank/DDBJ databases">
        <authorList>
            <person name="Vera ALvarez R."/>
            <person name="Arias-Moreno D.M."/>
            <person name="Jimenez-Jacinto V."/>
            <person name="Jimenez-Bremont J.F."/>
            <person name="Swaminathan K."/>
            <person name="Moose S.P."/>
            <person name="Guerrero-Gonzalez M.L."/>
            <person name="Marino-Ramirez L."/>
            <person name="Landsman D."/>
            <person name="Rodriguez-Kessler M."/>
            <person name="Delgado-Sanchez P."/>
        </authorList>
    </citation>
    <scope>NUCLEOTIDE SEQUENCE</scope>
    <source>
        <tissue evidence="8">Cladode</tissue>
    </source>
</reference>
<dbReference type="PANTHER" id="PTHR21654:SF7">
    <property type="entry name" value="HOMEODOMAIN-LIKE SUPERFAMILY PROTEIN"/>
    <property type="match status" value="1"/>
</dbReference>
<dbReference type="InterPro" id="IPR044822">
    <property type="entry name" value="Myb_DNA-bind_4"/>
</dbReference>
<evidence type="ECO:0000256" key="2">
    <source>
        <dbReference type="ARBA" id="ARBA00023015"/>
    </source>
</evidence>
<dbReference type="PROSITE" id="PS50090">
    <property type="entry name" value="MYB_LIKE"/>
    <property type="match status" value="1"/>
</dbReference>
<dbReference type="Gene3D" id="1.10.10.60">
    <property type="entry name" value="Homeodomain-like"/>
    <property type="match status" value="1"/>
</dbReference>
<accession>A0A7C9AN60</accession>
<protein>
    <recommendedName>
        <fullName evidence="7">Myb-like domain-containing protein</fullName>
    </recommendedName>
</protein>
<dbReference type="InterPro" id="IPR001005">
    <property type="entry name" value="SANT/Myb"/>
</dbReference>
<evidence type="ECO:0000313" key="8">
    <source>
        <dbReference type="EMBL" id="MBA4671959.1"/>
    </source>
</evidence>
<sequence>MEDLYSDDRKLLSGIDGEVIPFPEPAAEATAGVVYHDHQHQPTPLISPAAAPPQKLRPIRNVTVEAPGNSNGNSNGIYAELGFQPRILPNGCLPFEPDDDSSALPLIKLKSQMDANFISSINSQISLLPSSFSSSSDGSADSSGNPEEAGPSVKPKSKKRKKLQSFLQDLMGQVIQKQEQMHQQLMEMIENKERDRVLREEAWKRQEMERAHKEQVLRSQEAARNLALLSFIQSALGQDIQMPQPLLPVLPGEDDGEPDPNNKMWPTSEVQALITLRTALDHKFQTMGPKASVWEEVSAGMANMGYNRNAEKCKEKWENINKCFRKAGGDGKKPSENAKSCPYFHELEALYRNQLITTGKANSPIDEDIRQEGSEG</sequence>
<feature type="compositionally biased region" description="Low complexity" evidence="6">
    <location>
        <begin position="130"/>
        <end position="143"/>
    </location>
</feature>
<keyword evidence="4" id="KW-0804">Transcription</keyword>
<dbReference type="GO" id="GO:0005634">
    <property type="term" value="C:nucleus"/>
    <property type="evidence" value="ECO:0007669"/>
    <property type="project" value="UniProtKB-SubCell"/>
</dbReference>
<reference evidence="8" key="1">
    <citation type="journal article" date="2013" name="J. Plant Res.">
        <title>Effect of fungi and light on seed germination of three Opuntia species from semiarid lands of central Mexico.</title>
        <authorList>
            <person name="Delgado-Sanchez P."/>
            <person name="Jimenez-Bremont J.F."/>
            <person name="Guerrero-Gonzalez Mde L."/>
            <person name="Flores J."/>
        </authorList>
    </citation>
    <scope>NUCLEOTIDE SEQUENCE</scope>
    <source>
        <tissue evidence="8">Cladode</tissue>
    </source>
</reference>
<keyword evidence="5" id="KW-0539">Nucleus</keyword>
<dbReference type="CDD" id="cd12203">
    <property type="entry name" value="GT1"/>
    <property type="match status" value="1"/>
</dbReference>
<dbReference type="GO" id="GO:0003677">
    <property type="term" value="F:DNA binding"/>
    <property type="evidence" value="ECO:0007669"/>
    <property type="project" value="UniProtKB-KW"/>
</dbReference>
<comment type="subcellular location">
    <subcellularLocation>
        <location evidence="1">Nucleus</location>
    </subcellularLocation>
</comment>
<dbReference type="AlphaFoldDB" id="A0A7C9AN60"/>
<feature type="region of interest" description="Disordered" evidence="6">
    <location>
        <begin position="130"/>
        <end position="162"/>
    </location>
</feature>
<keyword evidence="3" id="KW-0238">DNA-binding</keyword>
<keyword evidence="2" id="KW-0805">Transcription regulation</keyword>
<dbReference type="FunFam" id="1.10.10.60:FF:000092">
    <property type="entry name" value="Trihelix transcription factor GT-2"/>
    <property type="match status" value="1"/>
</dbReference>
<feature type="domain" description="Myb-like" evidence="7">
    <location>
        <begin position="257"/>
        <end position="321"/>
    </location>
</feature>
<name>A0A7C9AN60_OPUST</name>
<proteinExistence type="predicted"/>
<dbReference type="EMBL" id="GISG01252970">
    <property type="protein sequence ID" value="MBA4671959.1"/>
    <property type="molecule type" value="Transcribed_RNA"/>
</dbReference>
<evidence type="ECO:0000259" key="7">
    <source>
        <dbReference type="PROSITE" id="PS50090"/>
    </source>
</evidence>
<evidence type="ECO:0000256" key="4">
    <source>
        <dbReference type="ARBA" id="ARBA00023163"/>
    </source>
</evidence>